<evidence type="ECO:0000256" key="2">
    <source>
        <dbReference type="SAM" id="Phobius"/>
    </source>
</evidence>
<organism evidence="4 5">
    <name type="scientific">Rhizophagus clarus</name>
    <dbReference type="NCBI Taxonomy" id="94130"/>
    <lineage>
        <taxon>Eukaryota</taxon>
        <taxon>Fungi</taxon>
        <taxon>Fungi incertae sedis</taxon>
        <taxon>Mucoromycota</taxon>
        <taxon>Glomeromycotina</taxon>
        <taxon>Glomeromycetes</taxon>
        <taxon>Glomerales</taxon>
        <taxon>Glomeraceae</taxon>
        <taxon>Rhizophagus</taxon>
    </lineage>
</organism>
<feature type="region of interest" description="Disordered" evidence="1">
    <location>
        <begin position="912"/>
        <end position="959"/>
    </location>
</feature>
<sequence>MRILLGNSKSIILLILAIILCSYTSYTTAQIRVLSHNEEVDYNGVLPRIWDSKTYDDGTMVVRIIRKNATSSINKYLCFYELFSLRIINLDGTVVEKDLNLGIQALNYCVFQTSNELFSEFLRYYPTTKNQLLITYYNATDINNPSTYVEWGMVMDLDGNVYSRSPIGLPFIDNNLRLPIPIARIQPNINVEKGFLRIIKNQNNNIDWQQFRIETNGTITRLTFGELVIYGETSVAVVSMNTVDEGYAIAFGNTTNSFNATNPLAPLSQLFILPIGYNQNPGLPLLLYQTPIPNIAFVTIFCNIAYVGVGQICTLTATTTQGGAPIGTAPTTQSQNFYIKINFLSSGSVSSFQVINRNLPVENGSNFWKVNSLNFGGYLLSNIATVGPNQFGIYGFLFDEYSENPVNWGFPEPEPIGTKGVYQILPNNTLLVSQLETSNSWQFQVIDLPKFDANRDKGYSNLNVESTFPSIQSTINSNIKNITINFYDPVDISNGRLSVYQVINNQPYLRQHITETSCTVSSDGRTINANILDSTFSSSNGNYYVTMDNSFVVDRAYKEPLLGIRDNIWTFNIVEQKKVPFAPSTNGLLRLTPQGTNYFDSLTSNQQNSFFNTLLNDISNAVPVPRSRLTSIERTQVDFSVNEKQYLISIGIKETRSDNEPSVAAIVSNLNTMVLNKDQTPINDGLASQYLDATYGFNPAPNLWEKYKYRLLGVFLIVGLLIVLFLFAQRRDSNGNNIAVLQLGLIIFDLVLDIAFVSSNAKDVPILYIPSVLFVTLPIGINTILAFYIITQENTRPKFYQWFTAHGKVASVFTVLSGADIEALNILHSNLAGFPFFRAPFSDDAKSKIFWGACLNIFTEDIPQVVVQILYRELTVSYDNLIPLLTLISSCVNLTINIIGRLYQATNRLRSNHSNVSNDDDTDDFGGLVPASSDTSSAKKDLEKLEEGENLSREISKPESSQNYLGDVLKLDNNNDKLGLDGVLNKSFNASNGNLGNDLNKNQNKGMTFLRRMVSRKE</sequence>
<keyword evidence="3" id="KW-0732">Signal</keyword>
<feature type="transmembrane region" description="Helical" evidence="2">
    <location>
        <begin position="767"/>
        <end position="790"/>
    </location>
</feature>
<gene>
    <name evidence="4" type="ORF">RclHR1_11320002</name>
</gene>
<keyword evidence="5" id="KW-1185">Reference proteome</keyword>
<protein>
    <submittedName>
        <fullName evidence="4">Uncharacterized protein</fullName>
    </submittedName>
</protein>
<dbReference type="AlphaFoldDB" id="A0A2Z6Q8H9"/>
<reference evidence="4 5" key="1">
    <citation type="submission" date="2017-11" db="EMBL/GenBank/DDBJ databases">
        <title>The genome of Rhizophagus clarus HR1 reveals common genetic basis of auxotrophy among arbuscular mycorrhizal fungi.</title>
        <authorList>
            <person name="Kobayashi Y."/>
        </authorList>
    </citation>
    <scope>NUCLEOTIDE SEQUENCE [LARGE SCALE GENOMIC DNA]</scope>
    <source>
        <strain evidence="4 5">HR1</strain>
    </source>
</reference>
<evidence type="ECO:0000256" key="3">
    <source>
        <dbReference type="SAM" id="SignalP"/>
    </source>
</evidence>
<name>A0A2Z6Q8H9_9GLOM</name>
<feature type="compositionally biased region" description="Basic and acidic residues" evidence="1">
    <location>
        <begin position="937"/>
        <end position="957"/>
    </location>
</feature>
<evidence type="ECO:0000313" key="5">
    <source>
        <dbReference type="Proteomes" id="UP000247702"/>
    </source>
</evidence>
<accession>A0A2Z6Q8H9</accession>
<keyword evidence="2" id="KW-1133">Transmembrane helix</keyword>
<comment type="caution">
    <text evidence="4">The sequence shown here is derived from an EMBL/GenBank/DDBJ whole genome shotgun (WGS) entry which is preliminary data.</text>
</comment>
<evidence type="ECO:0000313" key="4">
    <source>
        <dbReference type="EMBL" id="GBB84752.1"/>
    </source>
</evidence>
<feature type="chain" id="PRO_5016302947" evidence="3">
    <location>
        <begin position="30"/>
        <end position="1018"/>
    </location>
</feature>
<feature type="transmembrane region" description="Helical" evidence="2">
    <location>
        <begin position="709"/>
        <end position="728"/>
    </location>
</feature>
<feature type="transmembrane region" description="Helical" evidence="2">
    <location>
        <begin position="740"/>
        <end position="761"/>
    </location>
</feature>
<dbReference type="STRING" id="94130.A0A2Z6Q8H9"/>
<dbReference type="EMBL" id="BEXD01000150">
    <property type="protein sequence ID" value="GBB84752.1"/>
    <property type="molecule type" value="Genomic_DNA"/>
</dbReference>
<evidence type="ECO:0000256" key="1">
    <source>
        <dbReference type="SAM" id="MobiDB-lite"/>
    </source>
</evidence>
<proteinExistence type="predicted"/>
<keyword evidence="2" id="KW-0812">Transmembrane</keyword>
<keyword evidence="2" id="KW-0472">Membrane</keyword>
<dbReference type="Proteomes" id="UP000247702">
    <property type="component" value="Unassembled WGS sequence"/>
</dbReference>
<feature type="signal peptide" evidence="3">
    <location>
        <begin position="1"/>
        <end position="29"/>
    </location>
</feature>